<proteinExistence type="predicted"/>
<dbReference type="VEuPathDB" id="VectorBase:CSON007394"/>
<name>A0A336LKE5_CULSO</name>
<accession>A0A336LKE5</accession>
<protein>
    <submittedName>
        <fullName evidence="1">CSON007394 protein</fullName>
    </submittedName>
</protein>
<dbReference type="AlphaFoldDB" id="A0A336LKE5"/>
<sequence>MNLPNLRWTSIPTSRPTAVLPVNETIAAFHPNTAHGKLNAEITPTNPSGFHFSKIRCLPRSEGNN</sequence>
<evidence type="ECO:0000313" key="1">
    <source>
        <dbReference type="EMBL" id="SSX18165.1"/>
    </source>
</evidence>
<gene>
    <name evidence="1" type="primary">CSON007394</name>
</gene>
<reference evidence="1" key="1">
    <citation type="submission" date="2018-07" db="EMBL/GenBank/DDBJ databases">
        <authorList>
            <person name="Quirk P.G."/>
            <person name="Krulwich T.A."/>
        </authorList>
    </citation>
    <scope>NUCLEOTIDE SEQUENCE</scope>
</reference>
<organism evidence="1">
    <name type="scientific">Culicoides sonorensis</name>
    <name type="common">Biting midge</name>
    <dbReference type="NCBI Taxonomy" id="179676"/>
    <lineage>
        <taxon>Eukaryota</taxon>
        <taxon>Metazoa</taxon>
        <taxon>Ecdysozoa</taxon>
        <taxon>Arthropoda</taxon>
        <taxon>Hexapoda</taxon>
        <taxon>Insecta</taxon>
        <taxon>Pterygota</taxon>
        <taxon>Neoptera</taxon>
        <taxon>Endopterygota</taxon>
        <taxon>Diptera</taxon>
        <taxon>Nematocera</taxon>
        <taxon>Chironomoidea</taxon>
        <taxon>Ceratopogonidae</taxon>
        <taxon>Ceratopogoninae</taxon>
        <taxon>Culicoides</taxon>
        <taxon>Monoculicoides</taxon>
    </lineage>
</organism>
<dbReference type="EMBL" id="UFQT01000027">
    <property type="protein sequence ID" value="SSX18165.1"/>
    <property type="molecule type" value="Genomic_DNA"/>
</dbReference>